<evidence type="ECO:0000259" key="6">
    <source>
        <dbReference type="PROSITE" id="PS51733"/>
    </source>
</evidence>
<evidence type="ECO:0000256" key="3">
    <source>
        <dbReference type="ARBA" id="ARBA00012334"/>
    </source>
</evidence>
<accession>A0A061J514</accession>
<feature type="domain" description="BPL/LPL catalytic" evidence="6">
    <location>
        <begin position="94"/>
        <end position="291"/>
    </location>
</feature>
<dbReference type="GO" id="GO:0016874">
    <property type="term" value="F:ligase activity"/>
    <property type="evidence" value="ECO:0007669"/>
    <property type="project" value="UniProtKB-KW"/>
</dbReference>
<dbReference type="PROSITE" id="PS01313">
    <property type="entry name" value="LIPB"/>
    <property type="match status" value="1"/>
</dbReference>
<dbReference type="SUPFAM" id="SSF55681">
    <property type="entry name" value="Class II aaRS and biotin synthetases"/>
    <property type="match status" value="1"/>
</dbReference>
<dbReference type="PROSITE" id="PS51733">
    <property type="entry name" value="BPL_LPL_CATALYTIC"/>
    <property type="match status" value="1"/>
</dbReference>
<reference evidence="7 8" key="1">
    <citation type="submission" date="2013-07" db="EMBL/GenBank/DDBJ databases">
        <authorList>
            <person name="Stoco P.H."/>
            <person name="Wagner G."/>
            <person name="Gerber A."/>
            <person name="Zaha A."/>
            <person name="Thompson C."/>
            <person name="Bartholomeu D.C."/>
            <person name="Luckemeyer D.D."/>
            <person name="Bahia D."/>
            <person name="Loreto E."/>
            <person name="Prestes E.B."/>
            <person name="Lima F.M."/>
            <person name="Rodrigues-Luiz G."/>
            <person name="Vallejo G.A."/>
            <person name="Filho J.F."/>
            <person name="Monteiro K.M."/>
            <person name="Tyler K.M."/>
            <person name="de Almeida L.G."/>
            <person name="Ortiz M.F."/>
            <person name="Siervo M.A."/>
            <person name="de Moraes M.H."/>
            <person name="Cunha O.L."/>
            <person name="Mendonca-Neto R."/>
            <person name="Silva R."/>
            <person name="Teixeira S.M."/>
            <person name="Murta S.M."/>
            <person name="Sincero T.C."/>
            <person name="Mendes T.A."/>
            <person name="Urmenyi T.P."/>
            <person name="Silva V.G."/>
            <person name="da Rocha W.D."/>
            <person name="Andersson B."/>
            <person name="Romanha A.J."/>
            <person name="Steindel M."/>
            <person name="de Vasconcelos A.T."/>
            <person name="Grisard E.C."/>
        </authorList>
    </citation>
    <scope>NUCLEOTIDE SEQUENCE [LARGE SCALE GENOMIC DNA]</scope>
    <source>
        <strain evidence="7 8">SC58</strain>
    </source>
</reference>
<dbReference type="InterPro" id="IPR045864">
    <property type="entry name" value="aa-tRNA-synth_II/BPL/LPL"/>
</dbReference>
<keyword evidence="4" id="KW-0808">Transferase</keyword>
<dbReference type="VEuPathDB" id="TriTrypDB:TRSC58_03900"/>
<keyword evidence="7" id="KW-0436">Ligase</keyword>
<dbReference type="InterPro" id="IPR020605">
    <property type="entry name" value="Octanoyltransferase_CS"/>
</dbReference>
<evidence type="ECO:0000256" key="1">
    <source>
        <dbReference type="ARBA" id="ARBA00004821"/>
    </source>
</evidence>
<dbReference type="Pfam" id="PF21948">
    <property type="entry name" value="LplA-B_cat"/>
    <property type="match status" value="1"/>
</dbReference>
<keyword evidence="8" id="KW-1185">Reference proteome</keyword>
<evidence type="ECO:0000256" key="5">
    <source>
        <dbReference type="ARBA" id="ARBA00023315"/>
    </source>
</evidence>
<dbReference type="Gene3D" id="3.30.930.10">
    <property type="entry name" value="Bira Bifunctional Protein, Domain 2"/>
    <property type="match status" value="1"/>
</dbReference>
<dbReference type="UniPathway" id="UPA00538">
    <property type="reaction ID" value="UER00592"/>
</dbReference>
<dbReference type="InterPro" id="IPR004143">
    <property type="entry name" value="BPL_LPL_catalytic"/>
</dbReference>
<dbReference type="GO" id="GO:0009249">
    <property type="term" value="P:protein lipoylation"/>
    <property type="evidence" value="ECO:0007669"/>
    <property type="project" value="InterPro"/>
</dbReference>
<dbReference type="GO" id="GO:0033819">
    <property type="term" value="F:lipoyl(octanoyl) transferase activity"/>
    <property type="evidence" value="ECO:0007669"/>
    <property type="project" value="UniProtKB-EC"/>
</dbReference>
<dbReference type="OrthoDB" id="19908at2759"/>
<dbReference type="EMBL" id="AUPL01003900">
    <property type="protein sequence ID" value="ESL08397.1"/>
    <property type="molecule type" value="Genomic_DNA"/>
</dbReference>
<name>A0A061J514_TRYRA</name>
<dbReference type="AlphaFoldDB" id="A0A061J514"/>
<organism evidence="7 8">
    <name type="scientific">Trypanosoma rangeli SC58</name>
    <dbReference type="NCBI Taxonomy" id="429131"/>
    <lineage>
        <taxon>Eukaryota</taxon>
        <taxon>Discoba</taxon>
        <taxon>Euglenozoa</taxon>
        <taxon>Kinetoplastea</taxon>
        <taxon>Metakinetoplastina</taxon>
        <taxon>Trypanosomatida</taxon>
        <taxon>Trypanosomatidae</taxon>
        <taxon>Trypanosoma</taxon>
        <taxon>Herpetosoma</taxon>
    </lineage>
</organism>
<evidence type="ECO:0000313" key="7">
    <source>
        <dbReference type="EMBL" id="ESL08397.1"/>
    </source>
</evidence>
<dbReference type="PANTHER" id="PTHR10993:SF7">
    <property type="entry name" value="LIPOYLTRANSFERASE 2, MITOCHONDRIAL-RELATED"/>
    <property type="match status" value="1"/>
</dbReference>
<dbReference type="InterPro" id="IPR000544">
    <property type="entry name" value="Octanoyltransferase"/>
</dbReference>
<proteinExistence type="inferred from homology"/>
<evidence type="ECO:0000256" key="2">
    <source>
        <dbReference type="ARBA" id="ARBA00007907"/>
    </source>
</evidence>
<dbReference type="NCBIfam" id="TIGR00214">
    <property type="entry name" value="lipB"/>
    <property type="match status" value="1"/>
</dbReference>
<evidence type="ECO:0000313" key="8">
    <source>
        <dbReference type="Proteomes" id="UP000031737"/>
    </source>
</evidence>
<comment type="similarity">
    <text evidence="2">Belongs to the LipB family.</text>
</comment>
<dbReference type="Proteomes" id="UP000031737">
    <property type="component" value="Unassembled WGS sequence"/>
</dbReference>
<keyword evidence="5" id="KW-0012">Acyltransferase</keyword>
<dbReference type="EC" id="2.3.1.181" evidence="3"/>
<sequence length="316" mass="35328">MLARLAGYPKLIGGAFSVFLVVLFSLCNDCGFLLHACCRLHSGFCFVWVGECKGMRAFFLGSRSYRDVLQLQEVIFQKKIERQLRRLREGSDESLIPDTVLLVEHDAPVYTVGRRDTSAGISAKCAVEVVKTRRGGGVTFHGPGQVTMYPIANIQLLWKQCTSLEKVRSPIVWYSSVLEQAMIDTAKDYNVPAHRGKVGVWSDRWHDAAPRKLGSIGLQLGSWVSMHGAGFNVCNDLRYFNDIIMCEMPDAAATSLVEEMRLRGIGGAEPIPRSVAPLLLYHFLMNLRQQENIVSTKLLDVSGAADWRRRVLHSIE</sequence>
<comment type="caution">
    <text evidence="7">The sequence shown here is derived from an EMBL/GenBank/DDBJ whole genome shotgun (WGS) entry which is preliminary data.</text>
</comment>
<gene>
    <name evidence="7" type="ORF">TRSC58_03900</name>
</gene>
<evidence type="ECO:0000256" key="4">
    <source>
        <dbReference type="ARBA" id="ARBA00022679"/>
    </source>
</evidence>
<comment type="pathway">
    <text evidence="1">Protein modification; protein lipoylation via endogenous pathway; protein N(6)-(lipoyl)lysine from octanoyl-[acyl-carrier-protein]: step 1/2.</text>
</comment>
<protein>
    <recommendedName>
        <fullName evidence="3">lipoyl(octanoyl) transferase</fullName>
        <ecNumber evidence="3">2.3.1.181</ecNumber>
    </recommendedName>
</protein>
<dbReference type="PANTHER" id="PTHR10993">
    <property type="entry name" value="OCTANOYLTRANSFERASE"/>
    <property type="match status" value="1"/>
</dbReference>